<dbReference type="AlphaFoldDB" id="A0A2U1JDH0"/>
<dbReference type="PRINTS" id="PR00405">
    <property type="entry name" value="REVINTRACTNG"/>
</dbReference>
<feature type="region of interest" description="Disordered" evidence="6">
    <location>
        <begin position="341"/>
        <end position="364"/>
    </location>
</feature>
<feature type="region of interest" description="Disordered" evidence="6">
    <location>
        <begin position="233"/>
        <end position="254"/>
    </location>
</feature>
<feature type="domain" description="Arf-GAP" evidence="7">
    <location>
        <begin position="22"/>
        <end position="150"/>
    </location>
</feature>
<evidence type="ECO:0000256" key="3">
    <source>
        <dbReference type="ARBA" id="ARBA00022771"/>
    </source>
</evidence>
<keyword evidence="9" id="KW-1185">Reference proteome</keyword>
<evidence type="ECO:0000313" key="9">
    <source>
        <dbReference type="Proteomes" id="UP000245591"/>
    </source>
</evidence>
<proteinExistence type="predicted"/>
<feature type="compositionally biased region" description="Low complexity" evidence="6">
    <location>
        <begin position="233"/>
        <end position="244"/>
    </location>
</feature>
<dbReference type="Proteomes" id="UP000245591">
    <property type="component" value="Unassembled WGS sequence"/>
</dbReference>
<dbReference type="EMBL" id="MBFU01000037">
    <property type="protein sequence ID" value="PWA03013.1"/>
    <property type="molecule type" value="Genomic_DNA"/>
</dbReference>
<protein>
    <recommendedName>
        <fullName evidence="7">Arf-GAP domain-containing protein</fullName>
    </recommendedName>
</protein>
<evidence type="ECO:0000313" key="8">
    <source>
        <dbReference type="EMBL" id="PWA03013.1"/>
    </source>
</evidence>
<dbReference type="InterPro" id="IPR038508">
    <property type="entry name" value="ArfGAP_dom_sf"/>
</dbReference>
<keyword evidence="3 5" id="KW-0863">Zinc-finger</keyword>
<organism evidence="8 9">
    <name type="scientific">Smittium angustum</name>
    <dbReference type="NCBI Taxonomy" id="133377"/>
    <lineage>
        <taxon>Eukaryota</taxon>
        <taxon>Fungi</taxon>
        <taxon>Fungi incertae sedis</taxon>
        <taxon>Zoopagomycota</taxon>
        <taxon>Kickxellomycotina</taxon>
        <taxon>Harpellomycetes</taxon>
        <taxon>Harpellales</taxon>
        <taxon>Legeriomycetaceae</taxon>
        <taxon>Smittium</taxon>
    </lineage>
</organism>
<dbReference type="Gene3D" id="1.10.220.150">
    <property type="entry name" value="Arf GTPase activating protein"/>
    <property type="match status" value="1"/>
</dbReference>
<dbReference type="InterPro" id="IPR001164">
    <property type="entry name" value="ArfGAP_dom"/>
</dbReference>
<accession>A0A2U1JDH0</accession>
<dbReference type="SMART" id="SM00105">
    <property type="entry name" value="ArfGap"/>
    <property type="match status" value="1"/>
</dbReference>
<dbReference type="CDD" id="cd08831">
    <property type="entry name" value="ArfGap_ArfGap2_3_like"/>
    <property type="match status" value="1"/>
</dbReference>
<dbReference type="SUPFAM" id="SSF57863">
    <property type="entry name" value="ArfGap/RecO-like zinc finger"/>
    <property type="match status" value="1"/>
</dbReference>
<dbReference type="GO" id="GO:0000139">
    <property type="term" value="C:Golgi membrane"/>
    <property type="evidence" value="ECO:0007669"/>
    <property type="project" value="GOC"/>
</dbReference>
<dbReference type="InterPro" id="IPR037278">
    <property type="entry name" value="ARFGAP/RecO"/>
</dbReference>
<dbReference type="PANTHER" id="PTHR45686">
    <property type="entry name" value="ADP-RIBOSYLATION FACTOR GTPASE ACTIVATING PROTEIN 3, ISOFORM H-RELATED"/>
    <property type="match status" value="1"/>
</dbReference>
<gene>
    <name evidence="8" type="ORF">BB558_000798</name>
</gene>
<feature type="compositionally biased region" description="Low complexity" evidence="6">
    <location>
        <begin position="341"/>
        <end position="355"/>
    </location>
</feature>
<dbReference type="GO" id="GO:0008270">
    <property type="term" value="F:zinc ion binding"/>
    <property type="evidence" value="ECO:0007669"/>
    <property type="project" value="UniProtKB-KW"/>
</dbReference>
<keyword evidence="4" id="KW-0862">Zinc</keyword>
<dbReference type="GO" id="GO:0048205">
    <property type="term" value="P:COPI coating of Golgi vesicle"/>
    <property type="evidence" value="ECO:0007669"/>
    <property type="project" value="TreeGrafter"/>
</dbReference>
<dbReference type="GO" id="GO:0005096">
    <property type="term" value="F:GTPase activator activity"/>
    <property type="evidence" value="ECO:0007669"/>
    <property type="project" value="UniProtKB-KW"/>
</dbReference>
<evidence type="ECO:0000256" key="4">
    <source>
        <dbReference type="ARBA" id="ARBA00022833"/>
    </source>
</evidence>
<evidence type="ECO:0000256" key="2">
    <source>
        <dbReference type="ARBA" id="ARBA00022723"/>
    </source>
</evidence>
<comment type="caution">
    <text evidence="8">The sequence shown here is derived from an EMBL/GenBank/DDBJ whole genome shotgun (WGS) entry which is preliminary data.</text>
</comment>
<evidence type="ECO:0000256" key="6">
    <source>
        <dbReference type="SAM" id="MobiDB-lite"/>
    </source>
</evidence>
<dbReference type="PANTHER" id="PTHR45686:SF4">
    <property type="entry name" value="ADP-RIBOSYLATION FACTOR GTPASE ACTIVATING PROTEIN 3, ISOFORM H"/>
    <property type="match status" value="1"/>
</dbReference>
<evidence type="ECO:0000256" key="1">
    <source>
        <dbReference type="ARBA" id="ARBA00022468"/>
    </source>
</evidence>
<evidence type="ECO:0000256" key="5">
    <source>
        <dbReference type="PROSITE-ProRule" id="PRU00288"/>
    </source>
</evidence>
<keyword evidence="1" id="KW-0343">GTPase activation</keyword>
<reference evidence="8 9" key="1">
    <citation type="journal article" date="2018" name="MBio">
        <title>Comparative Genomics Reveals the Core Gene Toolbox for the Fungus-Insect Symbiosis.</title>
        <authorList>
            <person name="Wang Y."/>
            <person name="Stata M."/>
            <person name="Wang W."/>
            <person name="Stajich J.E."/>
            <person name="White M.M."/>
            <person name="Moncalvo J.M."/>
        </authorList>
    </citation>
    <scope>NUCLEOTIDE SEQUENCE [LARGE SCALE GENOMIC DNA]</scope>
    <source>
        <strain evidence="8 9">AUS-126-30</strain>
    </source>
</reference>
<evidence type="ECO:0000259" key="7">
    <source>
        <dbReference type="PROSITE" id="PS50115"/>
    </source>
</evidence>
<dbReference type="PROSITE" id="PS50115">
    <property type="entry name" value="ARFGAP"/>
    <property type="match status" value="1"/>
</dbReference>
<name>A0A2U1JDH0_SMIAN</name>
<dbReference type="Pfam" id="PF01412">
    <property type="entry name" value="ArfGap"/>
    <property type="match status" value="1"/>
</dbReference>
<sequence>MATRTRNEQDENSALLDKSIVDAEFGQLRKRVENQTCFDCGKRMPEWASVTFGIYLCLSCSSVHRNLGVHISFVRSTFLDGWTLPQLQTMKVGGNGKAKTFWINNGGGDFVQNVNTGSAGANIKRKYTCRAAISYKAQLKKLVDELNKKEPGNASVDKKNQELESNKNRIDVQTKNEKQDEEVVTNVSNLKISTEEVIKEPIQDTVDEKANLTSPKTPVSATKPKLTFKKTTKSGFLSKSSTSGTKKKLGGALAEETTSSIRRINTLEGQSNSGDWNSMGWVPGEHKQQYVMNKEASSRLAYSGNTASGSKNEQTNSDDMERLGIVGGGFGFGVTASSFGSTKNEMSKGQSSQNSGGIGSHMSTNLVRGENKAKTGANGLAQEKFTNAKAISSNQFFGEDHDAGSGYRGRSNSKGRMVWGEEVFGSDLDLEELGSNAMELVRKALDSDKADVLRSVWNQGASSVADYLDQFRY</sequence>
<keyword evidence="2" id="KW-0479">Metal-binding</keyword>